<comment type="caution">
    <text evidence="1">The sequence shown here is derived from an EMBL/GenBank/DDBJ whole genome shotgun (WGS) entry which is preliminary data.</text>
</comment>
<accession>A0AAI9BBE4</accession>
<dbReference type="Proteomes" id="UP000775646">
    <property type="component" value="Unassembled WGS sequence"/>
</dbReference>
<evidence type="ECO:0000313" key="2">
    <source>
        <dbReference type="Proteomes" id="UP000775646"/>
    </source>
</evidence>
<dbReference type="AlphaFoldDB" id="A0AAI9BBE4"/>
<protein>
    <recommendedName>
        <fullName evidence="3">PmgC</fullName>
    </recommendedName>
</protein>
<sequence length="90" mass="10080">MSYLANLRDMDLDNGEVPPEIIGLLSDYLEVLIAIPNTDRLRRISIAGKLDASNLSDENTLYQRKLDLEEKMSATRAIIPGIVLFSSMLK</sequence>
<organism evidence="1 2">
    <name type="scientific">Escherichia coli</name>
    <dbReference type="NCBI Taxonomy" id="562"/>
    <lineage>
        <taxon>Bacteria</taxon>
        <taxon>Pseudomonadati</taxon>
        <taxon>Pseudomonadota</taxon>
        <taxon>Gammaproteobacteria</taxon>
        <taxon>Enterobacterales</taxon>
        <taxon>Enterobacteriaceae</taxon>
        <taxon>Escherichia</taxon>
    </lineage>
</organism>
<name>A0AAI9BBE4_ECOLX</name>
<proteinExistence type="predicted"/>
<reference evidence="1" key="1">
    <citation type="submission" date="2020-02" db="EMBL/GenBank/DDBJ databases">
        <authorList>
            <consortium name="GenomeTrakr network: Whole genome sequencing for foodborne pathogen traceback"/>
        </authorList>
    </citation>
    <scope>NUCLEOTIDE SEQUENCE</scope>
    <source>
        <strain evidence="1">CFSAN046653</strain>
    </source>
</reference>
<dbReference type="EMBL" id="AASZRA010000063">
    <property type="protein sequence ID" value="EFI6955336.1"/>
    <property type="molecule type" value="Genomic_DNA"/>
</dbReference>
<evidence type="ECO:0000313" key="1">
    <source>
        <dbReference type="EMBL" id="EFI6955336.1"/>
    </source>
</evidence>
<evidence type="ECO:0008006" key="3">
    <source>
        <dbReference type="Google" id="ProtNLM"/>
    </source>
</evidence>
<gene>
    <name evidence="1" type="ORF">BCB93_005094</name>
</gene>